<dbReference type="InterPro" id="IPR027417">
    <property type="entry name" value="P-loop_NTPase"/>
</dbReference>
<proteinExistence type="predicted"/>
<dbReference type="WBParaSite" id="TCNE_0001955601-mRNA-1">
    <property type="protein sequence ID" value="TCNE_0001955601-mRNA-1"/>
    <property type="gene ID" value="TCNE_0001955601"/>
</dbReference>
<evidence type="ECO:0000256" key="2">
    <source>
        <dbReference type="ARBA" id="ARBA00022741"/>
    </source>
</evidence>
<dbReference type="AlphaFoldDB" id="A0A183VFN2"/>
<dbReference type="PROSITE" id="PS51195">
    <property type="entry name" value="Q_MOTIF"/>
    <property type="match status" value="1"/>
</dbReference>
<dbReference type="GO" id="GO:0003676">
    <property type="term" value="F:nucleic acid binding"/>
    <property type="evidence" value="ECO:0007669"/>
    <property type="project" value="InterPro"/>
</dbReference>
<evidence type="ECO:0000256" key="1">
    <source>
        <dbReference type="ARBA" id="ARBA00012552"/>
    </source>
</evidence>
<dbReference type="Proteomes" id="UP000050794">
    <property type="component" value="Unassembled WGS sequence"/>
</dbReference>
<name>A0A183VFN2_TOXCA</name>
<dbReference type="InterPro" id="IPR014014">
    <property type="entry name" value="RNA_helicase_DEAD_Q_motif"/>
</dbReference>
<reference evidence="8 9" key="2">
    <citation type="submission" date="2018-11" db="EMBL/GenBank/DDBJ databases">
        <authorList>
            <consortium name="Pathogen Informatics"/>
        </authorList>
    </citation>
    <scope>NUCLEOTIDE SEQUENCE [LARGE SCALE GENOMIC DNA]</scope>
</reference>
<dbReference type="GO" id="GO:0003724">
    <property type="term" value="F:RNA helicase activity"/>
    <property type="evidence" value="ECO:0007669"/>
    <property type="project" value="UniProtKB-EC"/>
</dbReference>
<dbReference type="Gene3D" id="3.40.50.300">
    <property type="entry name" value="P-loop containing nucleotide triphosphate hydrolases"/>
    <property type="match status" value="1"/>
</dbReference>
<gene>
    <name evidence="8" type="ORF">TCNE_LOCUS19552</name>
</gene>
<keyword evidence="3" id="KW-0378">Hydrolase</keyword>
<evidence type="ECO:0000256" key="3">
    <source>
        <dbReference type="ARBA" id="ARBA00022801"/>
    </source>
</evidence>
<keyword evidence="5" id="KW-0067">ATP-binding</keyword>
<dbReference type="GO" id="GO:0005524">
    <property type="term" value="F:ATP binding"/>
    <property type="evidence" value="ECO:0007669"/>
    <property type="project" value="UniProtKB-KW"/>
</dbReference>
<dbReference type="EC" id="3.6.4.13" evidence="1"/>
<evidence type="ECO:0000313" key="9">
    <source>
        <dbReference type="Proteomes" id="UP000050794"/>
    </source>
</evidence>
<feature type="domain" description="DEAD-box RNA helicase Q" evidence="7">
    <location>
        <begin position="86"/>
        <end position="114"/>
    </location>
</feature>
<sequence length="162" mass="18412">MRLWESGRQRNDAAYYLIIQTAPLNPRWAGLRDPIPERLPKWTEQLPRDERLESELFAGMNSGINFDKYEEIPVEATGHDCPPPISLFADLKLHPWIEENIKLSGYGRPTPVQKYSIPTLMNNRDLMSCAQTGSGKTAAFLVPLINNVLQNGPEALYRVCFV</sequence>
<evidence type="ECO:0000313" key="10">
    <source>
        <dbReference type="WBParaSite" id="TCNE_0001955601-mRNA-1"/>
    </source>
</evidence>
<dbReference type="Pfam" id="PF00270">
    <property type="entry name" value="DEAD"/>
    <property type="match status" value="1"/>
</dbReference>
<keyword evidence="2" id="KW-0547">Nucleotide-binding</keyword>
<keyword evidence="9" id="KW-1185">Reference proteome</keyword>
<protein>
    <recommendedName>
        <fullName evidence="1">RNA helicase</fullName>
        <ecNumber evidence="1">3.6.4.13</ecNumber>
    </recommendedName>
</protein>
<dbReference type="EMBL" id="UYWY01027090">
    <property type="protein sequence ID" value="VDM50873.1"/>
    <property type="molecule type" value="Genomic_DNA"/>
</dbReference>
<feature type="short sequence motif" description="Q motif" evidence="6">
    <location>
        <begin position="86"/>
        <end position="114"/>
    </location>
</feature>
<dbReference type="InterPro" id="IPR011545">
    <property type="entry name" value="DEAD/DEAH_box_helicase_dom"/>
</dbReference>
<evidence type="ECO:0000313" key="8">
    <source>
        <dbReference type="EMBL" id="VDM50873.1"/>
    </source>
</evidence>
<evidence type="ECO:0000256" key="4">
    <source>
        <dbReference type="ARBA" id="ARBA00022806"/>
    </source>
</evidence>
<keyword evidence="4" id="KW-0347">Helicase</keyword>
<evidence type="ECO:0000259" key="7">
    <source>
        <dbReference type="PROSITE" id="PS51195"/>
    </source>
</evidence>
<dbReference type="SUPFAM" id="SSF52540">
    <property type="entry name" value="P-loop containing nucleoside triphosphate hydrolases"/>
    <property type="match status" value="1"/>
</dbReference>
<dbReference type="GO" id="GO:0016787">
    <property type="term" value="F:hydrolase activity"/>
    <property type="evidence" value="ECO:0007669"/>
    <property type="project" value="UniProtKB-KW"/>
</dbReference>
<evidence type="ECO:0000256" key="5">
    <source>
        <dbReference type="ARBA" id="ARBA00022840"/>
    </source>
</evidence>
<evidence type="ECO:0000256" key="6">
    <source>
        <dbReference type="PROSITE-ProRule" id="PRU00552"/>
    </source>
</evidence>
<reference evidence="10" key="1">
    <citation type="submission" date="2016-06" db="UniProtKB">
        <authorList>
            <consortium name="WormBaseParasite"/>
        </authorList>
    </citation>
    <scope>IDENTIFICATION</scope>
</reference>
<accession>A0A183VFN2</accession>
<dbReference type="PANTHER" id="PTHR47958">
    <property type="entry name" value="ATP-DEPENDENT RNA HELICASE DBP3"/>
    <property type="match status" value="1"/>
</dbReference>
<organism evidence="9 10">
    <name type="scientific">Toxocara canis</name>
    <name type="common">Canine roundworm</name>
    <dbReference type="NCBI Taxonomy" id="6265"/>
    <lineage>
        <taxon>Eukaryota</taxon>
        <taxon>Metazoa</taxon>
        <taxon>Ecdysozoa</taxon>
        <taxon>Nematoda</taxon>
        <taxon>Chromadorea</taxon>
        <taxon>Rhabditida</taxon>
        <taxon>Spirurina</taxon>
        <taxon>Ascaridomorpha</taxon>
        <taxon>Ascaridoidea</taxon>
        <taxon>Toxocaridae</taxon>
        <taxon>Toxocara</taxon>
    </lineage>
</organism>